<dbReference type="Proteomes" id="UP000604161">
    <property type="component" value="Unassembled WGS sequence"/>
</dbReference>
<organism evidence="1 2">
    <name type="scientific">Marinomonas colpomeniae</name>
    <dbReference type="NCBI Taxonomy" id="2774408"/>
    <lineage>
        <taxon>Bacteria</taxon>
        <taxon>Pseudomonadati</taxon>
        <taxon>Pseudomonadota</taxon>
        <taxon>Gammaproteobacteria</taxon>
        <taxon>Oceanospirillales</taxon>
        <taxon>Oceanospirillaceae</taxon>
        <taxon>Marinomonas</taxon>
    </lineage>
</organism>
<evidence type="ECO:0000313" key="1">
    <source>
        <dbReference type="EMBL" id="MBD5771607.1"/>
    </source>
</evidence>
<proteinExistence type="predicted"/>
<protein>
    <submittedName>
        <fullName evidence="1">Formyltetrahydrofolate deformylase</fullName>
    </submittedName>
</protein>
<sequence>MKLKLTPTQNLCVGYLESGFELIQLEEKFYFIKGERRQKVLPKTLNALVSRGALARSEKGSYMLSDEFMAHRKRMREAGSSSIIQH</sequence>
<comment type="caution">
    <text evidence="1">The sequence shown here is derived from an EMBL/GenBank/DDBJ whole genome shotgun (WGS) entry which is preliminary data.</text>
</comment>
<accession>A0ABR8P495</accession>
<dbReference type="EMBL" id="JACYFC010000003">
    <property type="protein sequence ID" value="MBD5771607.1"/>
    <property type="molecule type" value="Genomic_DNA"/>
</dbReference>
<gene>
    <name evidence="1" type="ORF">IF202_11150</name>
</gene>
<keyword evidence="2" id="KW-1185">Reference proteome</keyword>
<name>A0ABR8P495_9GAMM</name>
<dbReference type="RefSeq" id="WP_191594974.1">
    <property type="nucleotide sequence ID" value="NZ_JACYFC010000003.1"/>
</dbReference>
<evidence type="ECO:0000313" key="2">
    <source>
        <dbReference type="Proteomes" id="UP000604161"/>
    </source>
</evidence>
<reference evidence="1 2" key="1">
    <citation type="submission" date="2020-09" db="EMBL/GenBank/DDBJ databases">
        <title>Marinomonas sp. nov., isolated from the cysticercosis algae of Qingdao, China.</title>
        <authorList>
            <person name="Sun X."/>
        </authorList>
    </citation>
    <scope>NUCLEOTIDE SEQUENCE [LARGE SCALE GENOMIC DNA]</scope>
    <source>
        <strain evidence="1 2">SM2066</strain>
    </source>
</reference>